<organism evidence="1 2">
    <name type="scientific">Atta colombica</name>
    <dbReference type="NCBI Taxonomy" id="520822"/>
    <lineage>
        <taxon>Eukaryota</taxon>
        <taxon>Metazoa</taxon>
        <taxon>Ecdysozoa</taxon>
        <taxon>Arthropoda</taxon>
        <taxon>Hexapoda</taxon>
        <taxon>Insecta</taxon>
        <taxon>Pterygota</taxon>
        <taxon>Neoptera</taxon>
        <taxon>Endopterygota</taxon>
        <taxon>Hymenoptera</taxon>
        <taxon>Apocrita</taxon>
        <taxon>Aculeata</taxon>
        <taxon>Formicoidea</taxon>
        <taxon>Formicidae</taxon>
        <taxon>Myrmicinae</taxon>
        <taxon>Atta</taxon>
    </lineage>
</organism>
<dbReference type="EMBL" id="KQ976662">
    <property type="protein sequence ID" value="KYM78490.1"/>
    <property type="molecule type" value="Genomic_DNA"/>
</dbReference>
<evidence type="ECO:0000313" key="2">
    <source>
        <dbReference type="Proteomes" id="UP000078540"/>
    </source>
</evidence>
<reference evidence="1 2" key="1">
    <citation type="submission" date="2015-09" db="EMBL/GenBank/DDBJ databases">
        <title>Atta colombica WGS genome.</title>
        <authorList>
            <person name="Nygaard S."/>
            <person name="Hu H."/>
            <person name="Boomsma J."/>
            <person name="Zhang G."/>
        </authorList>
    </citation>
    <scope>NUCLEOTIDE SEQUENCE [LARGE SCALE GENOMIC DNA]</scope>
    <source>
        <strain evidence="1">Treedump-2</strain>
        <tissue evidence="1">Whole body</tissue>
    </source>
</reference>
<sequence length="177" mass="20482">MGVTAQAYCVRRTLTLALLIFHPTEQGLFNCGLRLIGNILIPILDLAIPASGSKSRRLMWMPQYVNAHSIVRFPFFINPFFENNFLHINGFIPFPNSETFIITSCNKSSIFVNKCDRIHSTQVSIIFLCYFARSYKKMLFIWIRIKLGTIWNFPTRKATNTSSRFCIPKFYIAIISR</sequence>
<dbReference type="Proteomes" id="UP000078540">
    <property type="component" value="Unassembled WGS sequence"/>
</dbReference>
<dbReference type="AlphaFoldDB" id="A0A195B2I1"/>
<evidence type="ECO:0000313" key="1">
    <source>
        <dbReference type="EMBL" id="KYM78490.1"/>
    </source>
</evidence>
<proteinExistence type="predicted"/>
<keyword evidence="2" id="KW-1185">Reference proteome</keyword>
<accession>A0A195B2I1</accession>
<protein>
    <submittedName>
        <fullName evidence="1">Uncharacterized protein</fullName>
    </submittedName>
</protein>
<gene>
    <name evidence="1" type="ORF">ALC53_11145</name>
</gene>
<name>A0A195B2I1_9HYME</name>